<dbReference type="GO" id="GO:0009279">
    <property type="term" value="C:cell outer membrane"/>
    <property type="evidence" value="ECO:0007669"/>
    <property type="project" value="UniProtKB-SubCell"/>
</dbReference>
<dbReference type="CDD" id="cd08977">
    <property type="entry name" value="SusD"/>
    <property type="match status" value="1"/>
</dbReference>
<dbReference type="EMBL" id="JACVXC010000003">
    <property type="protein sequence ID" value="MBD0835681.1"/>
    <property type="molecule type" value="Genomic_DNA"/>
</dbReference>
<dbReference type="RefSeq" id="WP_188216170.1">
    <property type="nucleotide sequence ID" value="NZ_BAABGH010000011.1"/>
</dbReference>
<comment type="subcellular location">
    <subcellularLocation>
        <location evidence="1">Cell outer membrane</location>
    </subcellularLocation>
</comment>
<name>A0A8J6UKG5_9FLAO</name>
<evidence type="ECO:0000256" key="2">
    <source>
        <dbReference type="ARBA" id="ARBA00006275"/>
    </source>
</evidence>
<dbReference type="Proteomes" id="UP000602057">
    <property type="component" value="Unassembled WGS sequence"/>
</dbReference>
<keyword evidence="4" id="KW-0472">Membrane</keyword>
<organism evidence="8 9">
    <name type="scientific">Aestuariibaculum suncheonense</name>
    <dbReference type="NCBI Taxonomy" id="1028745"/>
    <lineage>
        <taxon>Bacteria</taxon>
        <taxon>Pseudomonadati</taxon>
        <taxon>Bacteroidota</taxon>
        <taxon>Flavobacteriia</taxon>
        <taxon>Flavobacteriales</taxon>
        <taxon>Flavobacteriaceae</taxon>
    </lineage>
</organism>
<dbReference type="Pfam" id="PF07980">
    <property type="entry name" value="SusD_RagB"/>
    <property type="match status" value="1"/>
</dbReference>
<evidence type="ECO:0000256" key="4">
    <source>
        <dbReference type="ARBA" id="ARBA00023136"/>
    </source>
</evidence>
<evidence type="ECO:0000313" key="9">
    <source>
        <dbReference type="Proteomes" id="UP000602057"/>
    </source>
</evidence>
<evidence type="ECO:0000256" key="1">
    <source>
        <dbReference type="ARBA" id="ARBA00004442"/>
    </source>
</evidence>
<comment type="similarity">
    <text evidence="2">Belongs to the SusD family.</text>
</comment>
<evidence type="ECO:0000256" key="5">
    <source>
        <dbReference type="ARBA" id="ARBA00023237"/>
    </source>
</evidence>
<reference evidence="8" key="2">
    <citation type="submission" date="2020-09" db="EMBL/GenBank/DDBJ databases">
        <authorList>
            <person name="Wu Z."/>
        </authorList>
    </citation>
    <scope>NUCLEOTIDE SEQUENCE</scope>
    <source>
        <strain evidence="8">SC17</strain>
    </source>
</reference>
<dbReference type="InterPro" id="IPR011990">
    <property type="entry name" value="TPR-like_helical_dom_sf"/>
</dbReference>
<evidence type="ECO:0000259" key="7">
    <source>
        <dbReference type="Pfam" id="PF14322"/>
    </source>
</evidence>
<dbReference type="Gene3D" id="1.25.40.390">
    <property type="match status" value="1"/>
</dbReference>
<protein>
    <submittedName>
        <fullName evidence="8">RagB/SusD family nutrient uptake outer membrane protein</fullName>
    </submittedName>
</protein>
<evidence type="ECO:0000259" key="6">
    <source>
        <dbReference type="Pfam" id="PF07980"/>
    </source>
</evidence>
<sequence>MKIKNLIFTICSFIIILSCDDKLDILPQDGLGSATLYQNEAGATAGLMGVYSRVVRAYRESIINAMYPSAGTDEGFENRSVNRFYLENSFASNSSDVLDAWTLLYEGVNAANVMLVEVSNSQGLTEAQKIYFTAEARFIRAYLFFDLQRNFGGLDGIPMPTETTIKQLLPRTKGVDVYNQIISDLEYAEANLKDIQEVEPGRASKSAVQGLLARVCLYRAGEPFTNDGDYYTKARDWAKKVIDNGYHELNSSYEDVFNKLAQEEYDTKEVLFQIGFFFGNQDQQQSGKLGSSIGFRVDDGSCNNRGFGLISATITLTNAYRNDANDERGLWNVSPYYIPTNNNCEFATSFNQLVYAASKYRRLLEAGGTGSYGPHHWPVLRYSDVLLMYAEAENQLNPGSVAALNAVNEVRDRAHATPLTGSITNELIQEERRLELCFEGVRKYDLIRWGIMQEKVDETMAALQAADGTENTDWSIYGTGSPATRTNTLQGYYLDSYINYDDSKHKLLPIPEQEIGANDLVKQNPNW</sequence>
<keyword evidence="5" id="KW-0998">Cell outer membrane</keyword>
<evidence type="ECO:0000256" key="3">
    <source>
        <dbReference type="ARBA" id="ARBA00022729"/>
    </source>
</evidence>
<dbReference type="AlphaFoldDB" id="A0A8J6UKG5"/>
<dbReference type="InterPro" id="IPR012944">
    <property type="entry name" value="SusD_RagB_dom"/>
</dbReference>
<feature type="domain" description="SusD-like N-terminal" evidence="7">
    <location>
        <begin position="78"/>
        <end position="217"/>
    </location>
</feature>
<accession>A0A8J6UKG5</accession>
<gene>
    <name evidence="8" type="ORF">ICJ84_09550</name>
</gene>
<reference evidence="8" key="1">
    <citation type="journal article" date="2013" name="Int. J. Syst. Evol. Microbiol.">
        <title>Aestuariibaculum suncheonense gen. nov., sp. nov., a marine bacterium of the family Flavobacteriaceae isolated from a tidal flat and emended descriptions of the genera Gaetbulibacter and Tamlana.</title>
        <authorList>
            <person name="Jeong S.H."/>
            <person name="Park M.S."/>
            <person name="Jin H.M."/>
            <person name="Lee K."/>
            <person name="Park W."/>
            <person name="Jeon C.O."/>
        </authorList>
    </citation>
    <scope>NUCLEOTIDE SEQUENCE</scope>
    <source>
        <strain evidence="8">SC17</strain>
    </source>
</reference>
<dbReference type="Pfam" id="PF14322">
    <property type="entry name" value="SusD-like_3"/>
    <property type="match status" value="1"/>
</dbReference>
<dbReference type="PROSITE" id="PS51257">
    <property type="entry name" value="PROKAR_LIPOPROTEIN"/>
    <property type="match status" value="1"/>
</dbReference>
<keyword evidence="3" id="KW-0732">Signal</keyword>
<dbReference type="SUPFAM" id="SSF48452">
    <property type="entry name" value="TPR-like"/>
    <property type="match status" value="1"/>
</dbReference>
<proteinExistence type="inferred from homology"/>
<feature type="domain" description="RagB/SusD" evidence="6">
    <location>
        <begin position="336"/>
        <end position="527"/>
    </location>
</feature>
<comment type="caution">
    <text evidence="8">The sequence shown here is derived from an EMBL/GenBank/DDBJ whole genome shotgun (WGS) entry which is preliminary data.</text>
</comment>
<dbReference type="InterPro" id="IPR033985">
    <property type="entry name" value="SusD-like_N"/>
</dbReference>
<evidence type="ECO:0000313" key="8">
    <source>
        <dbReference type="EMBL" id="MBD0835681.1"/>
    </source>
</evidence>
<keyword evidence="9" id="KW-1185">Reference proteome</keyword>